<keyword evidence="9 10" id="KW-0131">Cell cycle</keyword>
<evidence type="ECO:0000256" key="8">
    <source>
        <dbReference type="ARBA" id="ARBA00023136"/>
    </source>
</evidence>
<dbReference type="InterPro" id="IPR003400">
    <property type="entry name" value="ExbD"/>
</dbReference>
<dbReference type="GO" id="GO:0015031">
    <property type="term" value="P:protein transport"/>
    <property type="evidence" value="ECO:0007669"/>
    <property type="project" value="InterPro"/>
</dbReference>
<comment type="similarity">
    <text evidence="2 10">Belongs to the ExbD/TolR family.</text>
</comment>
<keyword evidence="4 10" id="KW-0997">Cell inner membrane</keyword>
<feature type="transmembrane region" description="Helical" evidence="10">
    <location>
        <begin position="21"/>
        <end position="40"/>
    </location>
</feature>
<keyword evidence="5 10" id="KW-0132">Cell division</keyword>
<comment type="subunit">
    <text evidence="10">The Tol-Pal system is composed of five core proteins: the inner membrane proteins TolA, TolQ and TolR, the periplasmic protein TolB and the outer membrane protein Pal. They form a network linking the inner and outer membranes and the peptidoglycan layer.</text>
</comment>
<gene>
    <name evidence="10 11" type="primary">tolR</name>
    <name evidence="11" type="ORF">REIFOR_01025</name>
</gene>
<dbReference type="GO" id="GO:0022857">
    <property type="term" value="F:transmembrane transporter activity"/>
    <property type="evidence" value="ECO:0007669"/>
    <property type="project" value="InterPro"/>
</dbReference>
<keyword evidence="6 10" id="KW-0812">Transmembrane</keyword>
<evidence type="ECO:0000313" key="11">
    <source>
        <dbReference type="EMBL" id="ATX76182.1"/>
    </source>
</evidence>
<evidence type="ECO:0000256" key="4">
    <source>
        <dbReference type="ARBA" id="ARBA00022519"/>
    </source>
</evidence>
<evidence type="ECO:0000256" key="5">
    <source>
        <dbReference type="ARBA" id="ARBA00022618"/>
    </source>
</evidence>
<dbReference type="NCBIfam" id="TIGR02801">
    <property type="entry name" value="tolR"/>
    <property type="match status" value="1"/>
</dbReference>
<comment type="function">
    <text evidence="10">Part of the Tol-Pal system, which plays a role in outer membrane invagination during cell division and is important for maintaining outer membrane integrity.</text>
</comment>
<protein>
    <recommendedName>
        <fullName evidence="10">Tol-Pal system protein TolR</fullName>
    </recommendedName>
</protein>
<evidence type="ECO:0000256" key="10">
    <source>
        <dbReference type="HAMAP-Rule" id="MF_02203"/>
    </source>
</evidence>
<proteinExistence type="inferred from homology"/>
<dbReference type="AlphaFoldDB" id="A0A2K8KND4"/>
<evidence type="ECO:0000256" key="7">
    <source>
        <dbReference type="ARBA" id="ARBA00022989"/>
    </source>
</evidence>
<dbReference type="RefSeq" id="WP_100256541.1">
    <property type="nucleotide sequence ID" value="NZ_CP011797.1"/>
</dbReference>
<dbReference type="GO" id="GO:0051301">
    <property type="term" value="P:cell division"/>
    <property type="evidence" value="ECO:0007669"/>
    <property type="project" value="UniProtKB-UniRule"/>
</dbReference>
<dbReference type="KEGG" id="rfo:REIFOR_01025"/>
<evidence type="ECO:0000256" key="9">
    <source>
        <dbReference type="ARBA" id="ARBA00023306"/>
    </source>
</evidence>
<dbReference type="EMBL" id="CP011797">
    <property type="protein sequence ID" value="ATX76182.1"/>
    <property type="molecule type" value="Genomic_DNA"/>
</dbReference>
<reference evidence="11 12" key="1">
    <citation type="journal article" date="2017" name="Environ. Microbiol.">
        <title>Genomic and physiological analyses of 'Reinekea forsetii' reveal a versatile opportunistic lifestyle during spring algae blooms.</title>
        <authorList>
            <person name="Avci B."/>
            <person name="Hahnke R.L."/>
            <person name="Chafee M."/>
            <person name="Fischer T."/>
            <person name="Gruber-Vodicka H."/>
            <person name="Tegetmeyer H.E."/>
            <person name="Harder J."/>
            <person name="Fuchs B.M."/>
            <person name="Amann R.I."/>
            <person name="Teeling H."/>
        </authorList>
    </citation>
    <scope>NUCLEOTIDE SEQUENCE [LARGE SCALE GENOMIC DNA]</scope>
    <source>
        <strain evidence="11 12">Hel1_31_D35</strain>
    </source>
</reference>
<dbReference type="PANTHER" id="PTHR30558:SF7">
    <property type="entry name" value="TOL-PAL SYSTEM PROTEIN TOLR"/>
    <property type="match status" value="1"/>
</dbReference>
<dbReference type="Pfam" id="PF02472">
    <property type="entry name" value="ExbD"/>
    <property type="match status" value="1"/>
</dbReference>
<dbReference type="Proteomes" id="UP000229757">
    <property type="component" value="Chromosome"/>
</dbReference>
<evidence type="ECO:0000256" key="6">
    <source>
        <dbReference type="ARBA" id="ARBA00022692"/>
    </source>
</evidence>
<keyword evidence="12" id="KW-1185">Reference proteome</keyword>
<dbReference type="Gene3D" id="3.30.420.270">
    <property type="match status" value="1"/>
</dbReference>
<keyword evidence="8 10" id="KW-0472">Membrane</keyword>
<evidence type="ECO:0000256" key="2">
    <source>
        <dbReference type="ARBA" id="ARBA00005811"/>
    </source>
</evidence>
<dbReference type="GO" id="GO:0005886">
    <property type="term" value="C:plasma membrane"/>
    <property type="evidence" value="ECO:0007669"/>
    <property type="project" value="UniProtKB-SubCell"/>
</dbReference>
<organism evidence="11 12">
    <name type="scientific">Reinekea forsetii</name>
    <dbReference type="NCBI Taxonomy" id="1336806"/>
    <lineage>
        <taxon>Bacteria</taxon>
        <taxon>Pseudomonadati</taxon>
        <taxon>Pseudomonadota</taxon>
        <taxon>Gammaproteobacteria</taxon>
        <taxon>Oceanospirillales</taxon>
        <taxon>Saccharospirillaceae</taxon>
        <taxon>Reinekea</taxon>
    </lineage>
</organism>
<dbReference type="PANTHER" id="PTHR30558">
    <property type="entry name" value="EXBD MEMBRANE COMPONENT OF PMF-DRIVEN MACROMOLECULE IMPORT SYSTEM"/>
    <property type="match status" value="1"/>
</dbReference>
<evidence type="ECO:0000256" key="1">
    <source>
        <dbReference type="ARBA" id="ARBA00004162"/>
    </source>
</evidence>
<evidence type="ECO:0000256" key="3">
    <source>
        <dbReference type="ARBA" id="ARBA00022475"/>
    </source>
</evidence>
<sequence length="142" mass="15383">MKLRSKRKPVADMNVVPYIDVMLVLLIIFMVTAPMLVQGVSVDIPKVDSAPITVDERKQHLIIALTKEGQALIERGDEEPAQVDDQGIATYVGGILSADPGLQVLLRADRTVPYGRIMEVMSSLQAAGMDSVGLITEAPDEL</sequence>
<keyword evidence="7 10" id="KW-1133">Transmembrane helix</keyword>
<comment type="subcellular location">
    <subcellularLocation>
        <location evidence="10">Cell inner membrane</location>
        <topology evidence="10">Single-pass membrane protein</topology>
    </subcellularLocation>
    <subcellularLocation>
        <location evidence="1">Cell membrane</location>
        <topology evidence="1">Single-pass membrane protein</topology>
    </subcellularLocation>
</comment>
<name>A0A2K8KND4_9GAMM</name>
<dbReference type="HAMAP" id="MF_02203">
    <property type="entry name" value="TolR"/>
    <property type="match status" value="1"/>
</dbReference>
<accession>A0A2K8KND4</accession>
<dbReference type="OrthoDB" id="9798629at2"/>
<evidence type="ECO:0000313" key="12">
    <source>
        <dbReference type="Proteomes" id="UP000229757"/>
    </source>
</evidence>
<dbReference type="InterPro" id="IPR014168">
    <property type="entry name" value="Tol-Pal_TolR"/>
</dbReference>
<keyword evidence="3 10" id="KW-1003">Cell membrane</keyword>